<comment type="caution">
    <text evidence="1">The sequence shown here is derived from an EMBL/GenBank/DDBJ whole genome shotgun (WGS) entry which is preliminary data.</text>
</comment>
<dbReference type="AlphaFoldDB" id="A0A4Q2UV95"/>
<keyword evidence="2" id="KW-1185">Reference proteome</keyword>
<proteinExistence type="predicted"/>
<dbReference type="RefSeq" id="WP_129599323.1">
    <property type="nucleotide sequence ID" value="NZ_SBLB01000001.1"/>
</dbReference>
<dbReference type="Proteomes" id="UP000290407">
    <property type="component" value="Unassembled WGS sequence"/>
</dbReference>
<protein>
    <submittedName>
        <fullName evidence="1">Uncharacterized protein</fullName>
    </submittedName>
</protein>
<sequence length="688" mass="76463">MSLSNYFAKCRIDGVEKYIRVRRDLTVYPRTAEGTVAINAAIVAKALPISVLSGPGGTVVRTIAAVTTQPGTGTGGNTGTGPPYADARYTYSSNTFQVRVKPIGFDGTGLTMSIQRKDGIGMQLSNSANPQLNAGQPYGFGTVVDASGFVLDWTFVGVPQVTLVLKFNRPGYSEFIREINPETTGTPIVLFLASTVGGGGDTGTNVSKIGYGGVYAPNSSYVPFAETPKPTDFPWRSFIDNGTLKAGLNTKVGSVLDWLSWDGTNANQVNSPIYNSGRFDAGRQIMDAMYGYPNGAGEGQYVEDGKSSFAIGYDPVQGGNIDDFPKYGVTLKHGIQNNQAYVQVQPVQWELRNNPRGDGDGVLAKMYMENWHRFDPDQPRAIRRHMRWTMFRDDNYANHYPTPRQQELPCAYINIGYSVFLICTGKPYTNAPLTNYPIVNPGAAEVPKFSTEPFIMAKNPSTGRVLVMYTPHSGRVVAAMHPSGQNDTFPAAYIASAPMLSCDRDGVYDFDVAIGEFANENLARQWVYNQPRWDGKFEYRFDQNLKTRHGFFLYNCADQLEKNITDNITITPLTDNENGGKDFDVSLPERWINADVYKHVYIRWAVRGTSYIYLRWKKGDQEFTHALQVNPDNQMRTMDINLTGVPNWSGDLVREVSIKRGNYGSAMIPLDNDQWTIKWISYRNLDQV</sequence>
<evidence type="ECO:0000313" key="1">
    <source>
        <dbReference type="EMBL" id="RYC70849.1"/>
    </source>
</evidence>
<organism evidence="1 2">
    <name type="scientific">Spirosoma sordidisoli</name>
    <dbReference type="NCBI Taxonomy" id="2502893"/>
    <lineage>
        <taxon>Bacteria</taxon>
        <taxon>Pseudomonadati</taxon>
        <taxon>Bacteroidota</taxon>
        <taxon>Cytophagia</taxon>
        <taxon>Cytophagales</taxon>
        <taxon>Cytophagaceae</taxon>
        <taxon>Spirosoma</taxon>
    </lineage>
</organism>
<name>A0A4Q2UV95_9BACT</name>
<accession>A0A4Q2UV95</accession>
<dbReference type="EMBL" id="SBLB01000001">
    <property type="protein sequence ID" value="RYC70849.1"/>
    <property type="molecule type" value="Genomic_DNA"/>
</dbReference>
<reference evidence="1 2" key="1">
    <citation type="submission" date="2019-01" db="EMBL/GenBank/DDBJ databases">
        <title>Spirosoma flava sp. nov., a propanil-degrading bacterium isolated from herbicide-contaminated soil.</title>
        <authorList>
            <person name="Zhang L."/>
            <person name="Jiang J.-D."/>
        </authorList>
    </citation>
    <scope>NUCLEOTIDE SEQUENCE [LARGE SCALE GENOMIC DNA]</scope>
    <source>
        <strain evidence="1 2">TY50</strain>
    </source>
</reference>
<gene>
    <name evidence="1" type="ORF">EQG79_01475</name>
</gene>
<evidence type="ECO:0000313" key="2">
    <source>
        <dbReference type="Proteomes" id="UP000290407"/>
    </source>
</evidence>